<evidence type="ECO:0000313" key="6">
    <source>
        <dbReference type="Proteomes" id="UP000197679"/>
    </source>
</evidence>
<reference evidence="5 6" key="1">
    <citation type="journal article" date="2017" name="Nat. Commun.">
        <title>'ARMAN' archaea depend on association with euryarchaeal host in culture and in situ.</title>
        <authorList>
            <person name="Golyshina O."/>
            <person name="Toshchakov S."/>
            <person name="Makarova K."/>
            <person name="Gavrilov S."/>
            <person name="Korzhenkov A."/>
            <person name="La Cono V."/>
            <person name="Arcadi E."/>
            <person name="Nechitaylo T."/>
            <person name="Ferrer M."/>
            <person name="Kublanov I."/>
            <person name="Wolf Y."/>
            <person name="Yakimov M."/>
            <person name="Golyshin P."/>
            <person name="Slesarev A."/>
            <person name="Kozyavkin S."/>
        </authorList>
    </citation>
    <scope>NUCLEOTIDE SEQUENCE [LARGE SCALE GENOMIC DNA]</scope>
    <source>
        <strain evidence="5 6">Mia14</strain>
    </source>
</reference>
<feature type="compositionally biased region" description="Polar residues" evidence="1">
    <location>
        <begin position="167"/>
        <end position="180"/>
    </location>
</feature>
<feature type="compositionally biased region" description="Low complexity" evidence="1">
    <location>
        <begin position="27"/>
        <end position="52"/>
    </location>
</feature>
<dbReference type="GeneID" id="33313807"/>
<dbReference type="InterPro" id="IPR007742">
    <property type="entry name" value="NosD_dom"/>
</dbReference>
<dbReference type="SMART" id="SM00710">
    <property type="entry name" value="PbH1"/>
    <property type="match status" value="16"/>
</dbReference>
<keyword evidence="2" id="KW-0812">Transmembrane</keyword>
<evidence type="ECO:0000313" key="5">
    <source>
        <dbReference type="EMBL" id="ASI13580.1"/>
    </source>
</evidence>
<dbReference type="InterPro" id="IPR039448">
    <property type="entry name" value="Beta_helix"/>
</dbReference>
<feature type="domain" description="Right handed beta helix" evidence="4">
    <location>
        <begin position="542"/>
        <end position="673"/>
    </location>
</feature>
<dbReference type="Gene3D" id="2.160.20.10">
    <property type="entry name" value="Single-stranded right-handed beta-helix, Pectin lyase-like"/>
    <property type="match status" value="3"/>
</dbReference>
<dbReference type="InterPro" id="IPR006626">
    <property type="entry name" value="PbH1"/>
</dbReference>
<organism evidence="5 6">
    <name type="scientific">Candidatus Mancarchaeum acidiphilum</name>
    <dbReference type="NCBI Taxonomy" id="1920749"/>
    <lineage>
        <taxon>Archaea</taxon>
        <taxon>Candidatus Micrarchaeota</taxon>
        <taxon>Candidatus Mancarchaeum</taxon>
    </lineage>
</organism>
<dbReference type="RefSeq" id="WP_088819743.1">
    <property type="nucleotide sequence ID" value="NZ_CP019964.1"/>
</dbReference>
<accession>A0A218NM79</accession>
<feature type="compositionally biased region" description="Acidic residues" evidence="1">
    <location>
        <begin position="1"/>
        <end position="15"/>
    </location>
</feature>
<keyword evidence="2" id="KW-1133">Transmembrane helix</keyword>
<protein>
    <submittedName>
        <fullName evidence="5">NosD-like parallel beta-helix repeat membrane-crossing protein</fullName>
    </submittedName>
</protein>
<dbReference type="Pfam" id="PF05048">
    <property type="entry name" value="NosD"/>
    <property type="match status" value="1"/>
</dbReference>
<gene>
    <name evidence="5" type="ORF">Mia14_0249</name>
</gene>
<dbReference type="InterPro" id="IPR012334">
    <property type="entry name" value="Pectin_lyas_fold"/>
</dbReference>
<feature type="region of interest" description="Disordered" evidence="1">
    <location>
        <begin position="1"/>
        <end position="189"/>
    </location>
</feature>
<evidence type="ECO:0000256" key="1">
    <source>
        <dbReference type="SAM" id="MobiDB-lite"/>
    </source>
</evidence>
<sequence length="1065" mass="116567">MESDTSEDNIEDEDNTQSGNDYISKLQQNSQEAEQNNSPDQSDEPSSSNDSSSDNDKADDSSPQPTTDNDGNEAITEPPKKKKPKNISNLNIGFKGSNQEAQEGEEANQGNRKPIPEIPNLDAPSKPPENNNEDNSGIKWDTSGYNPHAYVSGSNANNRSSNTNYNQPISSEGKSIANNQPKRKFGFPNNKKLATVKPKVLLTTEQAQKRNKKFLLVMVIILIAIIAVVLASTYLHHKKVIVPPPPPTPKFHYINSCQDVINPGVYYLGVNLTYSGSSGTCITIDTNNVAFICKDKGISGKGPYIVTSTSTNGVVINKKSNVSISGCSIKDFSYGVSIQNSSGVSITFDNISHNTISNVRISGGENNSVINNTLSGAGLDYGSLYLTGNTTDNLVEFNKITSSANYSIYVNSSGNKFYENYINNTPYGFYCNVDYGLIRSNLAKSNICNTNFGCDFVKCSLLNIPDNVSKITLTPSITSCGSITSPGDYYLKNNISAGYAYSNTSSSLVKNISLYYPKCITIKSPNVNLDCNNFTIYNSSEGIYYLGLSNVSIENCNFRNVNKSINVSISNDSKISNIRINDSSIYGVGVVSSTKVDFSNLSISNSTKGINIFADSEYNSFNKIAVSNNFYGIYLNISNLNDFSNFTINKNTFGVFINDSLYNQFNKGTILNSTKIDLYAQPGSIANKTTNLFYSTVCGLSDTKWGVCTYYVLPNLKFYPVDSCLNVTRSGTYALDKNLVTSSSDCIDIKVPDVNLSCGGYSISQLTPGYGSAIYDKGEKNVTISGCAVYTFNKAFDFEETSNINIYNSTASDQTPIYFSDVNHSYIINNTFDISGNTGLILRNVSKSVIYTNKITGNSKGSGLVLNNSYLNLIFNNSIYSNKIGFALYNNSVKNTIFNNTVQISSNYDYYCSPNASPIYSEYKGFNYGQKENDCYWLSALSPTSPSAECYIVSNPTTINLGADYLYKYGTVCMKIRSNDVTFNCDNHTVSALNGGTFINVSNSKNFKLENCYMQGFTAPIQVYNSSGELTNNQILVKSAYKSDAIEISNSPNMSSQNNLVYNYS</sequence>
<evidence type="ECO:0000256" key="2">
    <source>
        <dbReference type="SAM" id="Phobius"/>
    </source>
</evidence>
<dbReference type="Pfam" id="PF13229">
    <property type="entry name" value="Beta_helix"/>
    <property type="match status" value="2"/>
</dbReference>
<dbReference type="OrthoDB" id="386422at2157"/>
<dbReference type="AlphaFoldDB" id="A0A218NM79"/>
<name>A0A218NM79_9ARCH</name>
<dbReference type="KEGG" id="marh:Mia14_0249"/>
<evidence type="ECO:0000259" key="3">
    <source>
        <dbReference type="Pfam" id="PF05048"/>
    </source>
</evidence>
<feature type="domain" description="Right handed beta helix" evidence="4">
    <location>
        <begin position="312"/>
        <end position="447"/>
    </location>
</feature>
<dbReference type="SUPFAM" id="SSF51126">
    <property type="entry name" value="Pectin lyase-like"/>
    <property type="match status" value="3"/>
</dbReference>
<keyword evidence="6" id="KW-1185">Reference proteome</keyword>
<keyword evidence="2" id="KW-0472">Membrane</keyword>
<proteinExistence type="predicted"/>
<feature type="compositionally biased region" description="Low complexity" evidence="1">
    <location>
        <begin position="152"/>
        <end position="166"/>
    </location>
</feature>
<dbReference type="Proteomes" id="UP000197679">
    <property type="component" value="Chromosome"/>
</dbReference>
<evidence type="ECO:0000259" key="4">
    <source>
        <dbReference type="Pfam" id="PF13229"/>
    </source>
</evidence>
<dbReference type="EMBL" id="CP019964">
    <property type="protein sequence ID" value="ASI13580.1"/>
    <property type="molecule type" value="Genomic_DNA"/>
</dbReference>
<dbReference type="InterPro" id="IPR011050">
    <property type="entry name" value="Pectin_lyase_fold/virulence"/>
</dbReference>
<feature type="domain" description="Periplasmic copper-binding protein NosD beta helix" evidence="3">
    <location>
        <begin position="772"/>
        <end position="908"/>
    </location>
</feature>
<feature type="transmembrane region" description="Helical" evidence="2">
    <location>
        <begin position="214"/>
        <end position="235"/>
    </location>
</feature>